<dbReference type="InterPro" id="IPR032710">
    <property type="entry name" value="NTF2-like_dom_sf"/>
</dbReference>
<organism evidence="3 4">
    <name type="scientific">Novosphingobium album</name>
    <name type="common">ex Hu et al. 2023</name>
    <dbReference type="NCBI Taxonomy" id="2930093"/>
    <lineage>
        <taxon>Bacteria</taxon>
        <taxon>Pseudomonadati</taxon>
        <taxon>Pseudomonadota</taxon>
        <taxon>Alphaproteobacteria</taxon>
        <taxon>Sphingomonadales</taxon>
        <taxon>Sphingomonadaceae</taxon>
        <taxon>Novosphingobium</taxon>
    </lineage>
</organism>
<dbReference type="Gene3D" id="3.10.450.50">
    <property type="match status" value="1"/>
</dbReference>
<evidence type="ECO:0000256" key="1">
    <source>
        <dbReference type="SAM" id="MobiDB-lite"/>
    </source>
</evidence>
<dbReference type="SUPFAM" id="SSF54427">
    <property type="entry name" value="NTF2-like"/>
    <property type="match status" value="1"/>
</dbReference>
<name>A0ABT0AX13_9SPHN</name>
<dbReference type="InterPro" id="IPR037401">
    <property type="entry name" value="SnoaL-like"/>
</dbReference>
<feature type="domain" description="SnoaL-like" evidence="2">
    <location>
        <begin position="6"/>
        <end position="121"/>
    </location>
</feature>
<keyword evidence="4" id="KW-1185">Reference proteome</keyword>
<proteinExistence type="predicted"/>
<dbReference type="EMBL" id="JALHLE010000002">
    <property type="protein sequence ID" value="MCJ2177317.1"/>
    <property type="molecule type" value="Genomic_DNA"/>
</dbReference>
<evidence type="ECO:0000313" key="4">
    <source>
        <dbReference type="Proteomes" id="UP001162880"/>
    </source>
</evidence>
<gene>
    <name evidence="3" type="ORF">MTR64_01955</name>
</gene>
<reference evidence="3" key="1">
    <citation type="submission" date="2022-03" db="EMBL/GenBank/DDBJ databases">
        <title>Identification of a novel bacterium isolated from mangrove sediments.</title>
        <authorList>
            <person name="Pan X."/>
        </authorList>
    </citation>
    <scope>NUCLEOTIDE SEQUENCE</scope>
    <source>
        <strain evidence="3">B2580</strain>
    </source>
</reference>
<feature type="region of interest" description="Disordered" evidence="1">
    <location>
        <begin position="141"/>
        <end position="166"/>
    </location>
</feature>
<dbReference type="Proteomes" id="UP001162880">
    <property type="component" value="Unassembled WGS sequence"/>
</dbReference>
<sequence>MPQFAAAEAGIRQLHARYADAVWRKDLQSFGDCFAGQAEWRIAGMVLEGRASIVEAFAGIIATAGRVFMTFQTPILSIEGTARASGRTMVSEQCQWQDGRTNLTLGRYFEHFVHEGDRWRFGWRLYQVLYTGPHDLSGTYFDEPDFGPPPVMPPRDTVPAATRRPA</sequence>
<protein>
    <submittedName>
        <fullName evidence="3">Nuclear transport factor 2 family protein</fullName>
    </submittedName>
</protein>
<accession>A0ABT0AX13</accession>
<evidence type="ECO:0000313" key="3">
    <source>
        <dbReference type="EMBL" id="MCJ2177317.1"/>
    </source>
</evidence>
<dbReference type="Pfam" id="PF13577">
    <property type="entry name" value="SnoaL_4"/>
    <property type="match status" value="1"/>
</dbReference>
<comment type="caution">
    <text evidence="3">The sequence shown here is derived from an EMBL/GenBank/DDBJ whole genome shotgun (WGS) entry which is preliminary data.</text>
</comment>
<dbReference type="RefSeq" id="WP_243990181.1">
    <property type="nucleotide sequence ID" value="NZ_JALHLE010000002.1"/>
</dbReference>
<evidence type="ECO:0000259" key="2">
    <source>
        <dbReference type="Pfam" id="PF13577"/>
    </source>
</evidence>